<dbReference type="HOGENOM" id="CLU_381633_0_0_7"/>
<evidence type="ECO:0000313" key="3">
    <source>
        <dbReference type="Proteomes" id="UP000035036"/>
    </source>
</evidence>
<dbReference type="AlphaFoldDB" id="A0A0B5FQL6"/>
<feature type="chain" id="PRO_5002115600" description="F5/8 type C domain-containing protein" evidence="1">
    <location>
        <begin position="27"/>
        <end position="718"/>
    </location>
</feature>
<dbReference type="KEGG" id="gsb:GSUB_07290"/>
<dbReference type="STRING" id="483547.GSUB_07290"/>
<keyword evidence="1" id="KW-0732">Signal</keyword>
<dbReference type="Proteomes" id="UP000035036">
    <property type="component" value="Chromosome"/>
</dbReference>
<accession>A0A0B5FQL6</accession>
<dbReference type="OrthoDB" id="5390626at2"/>
<feature type="signal peptide" evidence="1">
    <location>
        <begin position="1"/>
        <end position="26"/>
    </location>
</feature>
<evidence type="ECO:0000256" key="1">
    <source>
        <dbReference type="SAM" id="SignalP"/>
    </source>
</evidence>
<dbReference type="SMR" id="A0A0B5FQL6"/>
<name>A0A0B5FQL6_9BACT</name>
<organism evidence="2 3">
    <name type="scientific">Geoalkalibacter subterraneus</name>
    <dbReference type="NCBI Taxonomy" id="483547"/>
    <lineage>
        <taxon>Bacteria</taxon>
        <taxon>Pseudomonadati</taxon>
        <taxon>Thermodesulfobacteriota</taxon>
        <taxon>Desulfuromonadia</taxon>
        <taxon>Desulfuromonadales</taxon>
        <taxon>Geoalkalibacteraceae</taxon>
        <taxon>Geoalkalibacter</taxon>
    </lineage>
</organism>
<sequence length="718" mass="82981">MMQPGLIACSVLCFAAMMLTPLSAVADIRLMGDWTWSYSESDTTRLETNEKTQSDSRRFRQLYRADLSRQVYPTLLVNGGILFERSDLDSDIDGQSTDTTGELLRPYVDVELGNDLYTLAGGYRESETTRSGTGLETSKQFVEEYDARAEWRPVDLPGIETTYTRTLRNSDPETTDQESHFYRTTVDYAYRNYEFLYNYMRSDDEQKTEDTRTRTLTQTHNGRVRYSRGFFDNRLTLNARVQAERSTVEFSGTGERIVPTTSSGSSFYIKEDLAPDSNLPDDFTSDAEGPLSEVDLGGGGSGNRVSIGIAYAEEVEIDRLRVFLAPGLDVYEIDRIENKWKWEIYISDDQLNWTSVPVTASDYDPVDNYFEIRFARQQEVQYIKVVTSAVLRDPVTQLPLDSIPVSRIAGFFALAPDDDDEIVSISRNLNFGVGWKMTDKTRVGYDLAYQDQEVDAFDIENRQMSNIFNISHIINQVFSTSARFLRNDRWRNGDHDFESHQFTAQMSARWLETLRQSLTYSGQRVDEDEGRSTSHAVFLRTNAELYRGWDVAFDQGYTWQDQAEQGEMESFFVRVANSIVPHRRLNFIVDYSVRWTRQEERDNRQDQTGRVRAFWTPTDTLSLNGEYKIRDTDLETFSEWEFGAGWLPLRDGTLQLNLRYSEEGDSDDERLRSFSPSLTWALARNTDLTLTYTLGRNKDRVEEVDYQSFQANLRFYYN</sequence>
<dbReference type="SUPFAM" id="SSF56935">
    <property type="entry name" value="Porins"/>
    <property type="match status" value="1"/>
</dbReference>
<evidence type="ECO:0008006" key="4">
    <source>
        <dbReference type="Google" id="ProtNLM"/>
    </source>
</evidence>
<keyword evidence="3" id="KW-1185">Reference proteome</keyword>
<dbReference type="EMBL" id="CP010311">
    <property type="protein sequence ID" value="AJF06390.1"/>
    <property type="molecule type" value="Genomic_DNA"/>
</dbReference>
<dbReference type="RefSeq" id="WP_040199990.1">
    <property type="nucleotide sequence ID" value="NZ_CP010311.1"/>
</dbReference>
<protein>
    <recommendedName>
        <fullName evidence="4">F5/8 type C domain-containing protein</fullName>
    </recommendedName>
</protein>
<evidence type="ECO:0000313" key="2">
    <source>
        <dbReference type="EMBL" id="AJF06390.1"/>
    </source>
</evidence>
<gene>
    <name evidence="2" type="ORF">GSUB_07290</name>
</gene>
<reference evidence="2 3" key="1">
    <citation type="journal article" date="2015" name="Genome Announc.">
        <title>Genomes of Geoalkalibacter ferrihydriticus Z-0531T and Geoalkalibacter subterraneus Red1T, Two Haloalkaliphilic Metal-Reducing Deltaproteobacteria.</title>
        <authorList>
            <person name="Badalamenti J.P."/>
            <person name="Krajmalnik-Brown R."/>
            <person name="Torres C.I."/>
            <person name="Bond D.R."/>
        </authorList>
    </citation>
    <scope>NUCLEOTIDE SEQUENCE [LARGE SCALE GENOMIC DNA]</scope>
    <source>
        <strain evidence="2 3">Red1</strain>
    </source>
</reference>
<proteinExistence type="predicted"/>